<name>A0A6S7I9H0_PARCT</name>
<dbReference type="Proteomes" id="UP001152795">
    <property type="component" value="Unassembled WGS sequence"/>
</dbReference>
<evidence type="ECO:0000313" key="2">
    <source>
        <dbReference type="Proteomes" id="UP001152795"/>
    </source>
</evidence>
<accession>A0A6S7I9H0</accession>
<protein>
    <submittedName>
        <fullName evidence="1">Uncharacterized protein</fullName>
    </submittedName>
</protein>
<evidence type="ECO:0000313" key="1">
    <source>
        <dbReference type="EMBL" id="CAB4012660.1"/>
    </source>
</evidence>
<keyword evidence="2" id="KW-1185">Reference proteome</keyword>
<dbReference type="AlphaFoldDB" id="A0A6S7I9H0"/>
<reference evidence="1" key="1">
    <citation type="submission" date="2020-04" db="EMBL/GenBank/DDBJ databases">
        <authorList>
            <person name="Alioto T."/>
            <person name="Alioto T."/>
            <person name="Gomez Garrido J."/>
        </authorList>
    </citation>
    <scope>NUCLEOTIDE SEQUENCE</scope>
    <source>
        <strain evidence="1">A484AB</strain>
    </source>
</reference>
<proteinExistence type="predicted"/>
<dbReference type="OrthoDB" id="431588at2759"/>
<gene>
    <name evidence="1" type="ORF">PACLA_8A020483</name>
</gene>
<dbReference type="EMBL" id="CACRXK020007590">
    <property type="protein sequence ID" value="CAB4012660.1"/>
    <property type="molecule type" value="Genomic_DNA"/>
</dbReference>
<organism evidence="1 2">
    <name type="scientific">Paramuricea clavata</name>
    <name type="common">Red gorgonian</name>
    <name type="synonym">Violescent sea-whip</name>
    <dbReference type="NCBI Taxonomy" id="317549"/>
    <lineage>
        <taxon>Eukaryota</taxon>
        <taxon>Metazoa</taxon>
        <taxon>Cnidaria</taxon>
        <taxon>Anthozoa</taxon>
        <taxon>Octocorallia</taxon>
        <taxon>Malacalcyonacea</taxon>
        <taxon>Plexauridae</taxon>
        <taxon>Paramuricea</taxon>
    </lineage>
</organism>
<comment type="caution">
    <text evidence="1">The sequence shown here is derived from an EMBL/GenBank/DDBJ whole genome shotgun (WGS) entry which is preliminary data.</text>
</comment>
<sequence length="64" mass="7541">MATSKTTAAHKSVIEARNKAYKEYKSNFFACVNEINTHGDNASYDEERWEEKWHLSLQRIQNLH</sequence>